<dbReference type="AlphaFoldDB" id="A0A5P1EUK5"/>
<dbReference type="Pfam" id="PF08458">
    <property type="entry name" value="PH_2"/>
    <property type="match status" value="1"/>
</dbReference>
<name>A0A5P1EUK5_ASPOF</name>
<gene>
    <name evidence="3" type="ORF">A4U43_C05F25560</name>
</gene>
<dbReference type="PANTHER" id="PTHR31351:SF25">
    <property type="entry name" value="AUXIN CANALIZATION PROTEIN (DUF828)"/>
    <property type="match status" value="1"/>
</dbReference>
<dbReference type="OMA" id="RAWCNFA"/>
<accession>A0A5P1EUK5</accession>
<dbReference type="Proteomes" id="UP000243459">
    <property type="component" value="Chromosome 5"/>
</dbReference>
<sequence>MDTDAKMSSLEPMDLLSESWCSSAIQVFQPAIRESSIMPLETNNNSPSLKSDKNLKLEDGESKLLPPWKLDDLKSWIWVQQAMHPELDYDICFRKKWFSKKFKSWTGNSIKKWVKEMKRKRKEEERLQRAEVHAAISVAGVASALAAIAADNTAANQAKSLKETAVASAAALIAAQCAQVAEAAGARKDQLASAIDAATTATDASNIITLTAAAATSLRGAATLRGRPDHKERIKGSALRNGNDGVDFDYERCRALLAKGEELQVRTPDGKCRFRTVTIVLNIDGQVLLKIKKLHLLTVFSSAKESIVYNLHGKPVKEPIEDGVAYFSINMTTSQGRIELIIDDYMQYRTWTVTINHMLMLTASFGKCGSPLL</sequence>
<feature type="domain" description="Pleckstrin-like plant" evidence="2">
    <location>
        <begin position="262"/>
        <end position="361"/>
    </location>
</feature>
<protein>
    <recommendedName>
        <fullName evidence="5">PH domain-containing protein</fullName>
    </recommendedName>
</protein>
<evidence type="ECO:0000259" key="1">
    <source>
        <dbReference type="Pfam" id="PF05703"/>
    </source>
</evidence>
<keyword evidence="4" id="KW-1185">Reference proteome</keyword>
<dbReference type="InterPro" id="IPR008546">
    <property type="entry name" value="VAN3-bd-like_auxin_canal"/>
</dbReference>
<dbReference type="InterPro" id="IPR040269">
    <property type="entry name" value="VAB"/>
</dbReference>
<organism evidence="3 4">
    <name type="scientific">Asparagus officinalis</name>
    <name type="common">Garden asparagus</name>
    <dbReference type="NCBI Taxonomy" id="4686"/>
    <lineage>
        <taxon>Eukaryota</taxon>
        <taxon>Viridiplantae</taxon>
        <taxon>Streptophyta</taxon>
        <taxon>Embryophyta</taxon>
        <taxon>Tracheophyta</taxon>
        <taxon>Spermatophyta</taxon>
        <taxon>Magnoliopsida</taxon>
        <taxon>Liliopsida</taxon>
        <taxon>Asparagales</taxon>
        <taxon>Asparagaceae</taxon>
        <taxon>Asparagoideae</taxon>
        <taxon>Asparagus</taxon>
    </lineage>
</organism>
<evidence type="ECO:0008006" key="5">
    <source>
        <dbReference type="Google" id="ProtNLM"/>
    </source>
</evidence>
<dbReference type="InterPro" id="IPR013666">
    <property type="entry name" value="PH_pln"/>
</dbReference>
<feature type="domain" description="VAN3-binding protein-like auxin canalisation" evidence="1">
    <location>
        <begin position="47"/>
        <end position="231"/>
    </location>
</feature>
<evidence type="ECO:0000313" key="3">
    <source>
        <dbReference type="EMBL" id="ONK69676.1"/>
    </source>
</evidence>
<evidence type="ECO:0000259" key="2">
    <source>
        <dbReference type="Pfam" id="PF08458"/>
    </source>
</evidence>
<dbReference type="OrthoDB" id="786244at2759"/>
<evidence type="ECO:0000313" key="4">
    <source>
        <dbReference type="Proteomes" id="UP000243459"/>
    </source>
</evidence>
<dbReference type="EMBL" id="CM007385">
    <property type="protein sequence ID" value="ONK69676.1"/>
    <property type="molecule type" value="Genomic_DNA"/>
</dbReference>
<dbReference type="Pfam" id="PF05703">
    <property type="entry name" value="Auxin_canalis"/>
    <property type="match status" value="1"/>
</dbReference>
<dbReference type="PANTHER" id="PTHR31351">
    <property type="entry name" value="EXPRESSED PROTEIN"/>
    <property type="match status" value="1"/>
</dbReference>
<reference evidence="4" key="1">
    <citation type="journal article" date="2017" name="Nat. Commun.">
        <title>The asparagus genome sheds light on the origin and evolution of a young Y chromosome.</title>
        <authorList>
            <person name="Harkess A."/>
            <person name="Zhou J."/>
            <person name="Xu C."/>
            <person name="Bowers J.E."/>
            <person name="Van der Hulst R."/>
            <person name="Ayyampalayam S."/>
            <person name="Mercati F."/>
            <person name="Riccardi P."/>
            <person name="McKain M.R."/>
            <person name="Kakrana A."/>
            <person name="Tang H."/>
            <person name="Ray J."/>
            <person name="Groenendijk J."/>
            <person name="Arikit S."/>
            <person name="Mathioni S.M."/>
            <person name="Nakano M."/>
            <person name="Shan H."/>
            <person name="Telgmann-Rauber A."/>
            <person name="Kanno A."/>
            <person name="Yue Z."/>
            <person name="Chen H."/>
            <person name="Li W."/>
            <person name="Chen Y."/>
            <person name="Xu X."/>
            <person name="Zhang Y."/>
            <person name="Luo S."/>
            <person name="Chen H."/>
            <person name="Gao J."/>
            <person name="Mao Z."/>
            <person name="Pires J.C."/>
            <person name="Luo M."/>
            <person name="Kudrna D."/>
            <person name="Wing R.A."/>
            <person name="Meyers B.C."/>
            <person name="Yi K."/>
            <person name="Kong H."/>
            <person name="Lavrijsen P."/>
            <person name="Sunseri F."/>
            <person name="Falavigna A."/>
            <person name="Ye Y."/>
            <person name="Leebens-Mack J.H."/>
            <person name="Chen G."/>
        </authorList>
    </citation>
    <scope>NUCLEOTIDE SEQUENCE [LARGE SCALE GENOMIC DNA]</scope>
    <source>
        <strain evidence="4">cv. DH0086</strain>
    </source>
</reference>
<dbReference type="Gramene" id="ONK69676">
    <property type="protein sequence ID" value="ONK69676"/>
    <property type="gene ID" value="A4U43_C05F25560"/>
</dbReference>
<proteinExistence type="predicted"/>